<dbReference type="InterPro" id="IPR039421">
    <property type="entry name" value="Type_1_exporter"/>
</dbReference>
<keyword evidence="3 10" id="KW-0812">Transmembrane</keyword>
<dbReference type="GO" id="GO:0016887">
    <property type="term" value="F:ATP hydrolysis activity"/>
    <property type="evidence" value="ECO:0007669"/>
    <property type="project" value="InterPro"/>
</dbReference>
<dbReference type="GO" id="GO:0016020">
    <property type="term" value="C:membrane"/>
    <property type="evidence" value="ECO:0007669"/>
    <property type="project" value="UniProtKB-SubCell"/>
</dbReference>
<protein>
    <recommendedName>
        <fullName evidence="15">Heavy metal tolerance protein</fullName>
    </recommendedName>
</protein>
<accession>A0A0A1T9Z3</accession>
<feature type="compositionally biased region" description="Polar residues" evidence="9">
    <location>
        <begin position="197"/>
        <end position="209"/>
    </location>
</feature>
<dbReference type="PANTHER" id="PTHR24221">
    <property type="entry name" value="ATP-BINDING CASSETTE SUB-FAMILY B"/>
    <property type="match status" value="1"/>
</dbReference>
<proteinExistence type="inferred from homology"/>
<dbReference type="Pfam" id="PF00664">
    <property type="entry name" value="ABC_membrane"/>
    <property type="match status" value="1"/>
</dbReference>
<dbReference type="STRING" id="1531966.A0A0A1T9Z3"/>
<keyword evidence="14" id="KW-1185">Reference proteome</keyword>
<keyword evidence="7 10" id="KW-0472">Membrane</keyword>
<organism evidence="13 14">
    <name type="scientific">[Torrubiella] hemipterigena</name>
    <dbReference type="NCBI Taxonomy" id="1531966"/>
    <lineage>
        <taxon>Eukaryota</taxon>
        <taxon>Fungi</taxon>
        <taxon>Dikarya</taxon>
        <taxon>Ascomycota</taxon>
        <taxon>Pezizomycotina</taxon>
        <taxon>Sordariomycetes</taxon>
        <taxon>Hypocreomycetidae</taxon>
        <taxon>Hypocreales</taxon>
        <taxon>Clavicipitaceae</taxon>
        <taxon>Clavicipitaceae incertae sedis</taxon>
        <taxon>'Torrubiella' clade</taxon>
    </lineage>
</organism>
<reference evidence="13 14" key="1">
    <citation type="journal article" date="2015" name="Genome Announc.">
        <title>Draft Genome Sequence and Gene Annotation of the Entomopathogenic Fungus Verticillium hemipterigenum.</title>
        <authorList>
            <person name="Horn F."/>
            <person name="Habel A."/>
            <person name="Scharf D.H."/>
            <person name="Dworschak J."/>
            <person name="Brakhage A.A."/>
            <person name="Guthke R."/>
            <person name="Hertweck C."/>
            <person name="Linde J."/>
        </authorList>
    </citation>
    <scope>NUCLEOTIDE SEQUENCE [LARGE SCALE GENOMIC DNA]</scope>
</reference>
<feature type="compositionally biased region" description="Polar residues" evidence="9">
    <location>
        <begin position="854"/>
        <end position="865"/>
    </location>
</feature>
<evidence type="ECO:0000256" key="9">
    <source>
        <dbReference type="SAM" id="MobiDB-lite"/>
    </source>
</evidence>
<evidence type="ECO:0000256" key="6">
    <source>
        <dbReference type="ARBA" id="ARBA00022989"/>
    </source>
</evidence>
<feature type="transmembrane region" description="Helical" evidence="10">
    <location>
        <begin position="90"/>
        <end position="109"/>
    </location>
</feature>
<keyword evidence="2" id="KW-0813">Transport</keyword>
<dbReference type="Pfam" id="PF00005">
    <property type="entry name" value="ABC_tran"/>
    <property type="match status" value="1"/>
</dbReference>
<evidence type="ECO:0000256" key="10">
    <source>
        <dbReference type="SAM" id="Phobius"/>
    </source>
</evidence>
<sequence>MILADPGLIVPVLHYVYPAVVFCYFMSLSAIETFALRHVKYPERFNPKERTKKAAAGMLLFFIATYVLQLTAMFLRAVTTHNWGVDDDAVIGRLSCILIFGVLLSRWIGTPNPSCDQLQGSVMIGLFFEVALIVAAGATQNLIVHSLYDGLDIVMAVLRIVLLGSFLGWTAAQRFSKTPALDQETESLLPKIGDENGATTTYGATQRPQTADDDAEDSAWERRQKVQRQAMEKRLKEHENWFEYAKGFSVLLPYVWPFGSAALQLRAIGVILCILATNALHLLIPRQTGIIMDSFTGHAATSPWVAVGVYAALRIASSECGVQLLQQWFWLPVKYYAHETLARAAFSHIMHLSADFHDSKSSSDILMAIHGGSAISNALESIFLSAFPMLVDMGVAVVYLSIKFGPYEGLVTVATGIIFLHCASRLVEQSKIISRKRRNAHYREYQIRHTGLTGWQTVSAFNQIGFEENRHADAVTNRWAKEKQYVLGWQVSMAFQTMLLTVGLLASAVIAVFQIQNGQATSGEFAMLLMYWAQLTSPLQFFAKLGKNMSDDLIDAERLLDVMKTKPSVDNKPGARPFKYGTGNVEFSNVVFSYDKQKMVINDMSLSVKGGEKIAFVGATGAGKSTLLKLLFRFYDTKSGTVSIDGQDVRDVDLFSLRDRIGMVPQNPTLFDDTVLNNVRYAKMTASDEEVYEACRAACIHDKILSFTNGYNTKVGERGVKLSGGELQRVAIARAILKRPDIVLLDEATSAVDTDTEQQIQQSFEGLCQGRTTFIVAHRLSTIKNADRIVVVENGSILEQGTHQDLLAAGGRYAYLWSKQGFDICEAPASKAGAPVVDIEISLPLATVVKHGLKTSTPKTSQGLSTDDEARNSKLNPIAAEFTPRTGAQVVTSGPETLEARTKSVKVDGGADSSDGN</sequence>
<feature type="transmembrane region" description="Helical" evidence="10">
    <location>
        <begin position="408"/>
        <end position="427"/>
    </location>
</feature>
<dbReference type="Gene3D" id="1.20.1560.10">
    <property type="entry name" value="ABC transporter type 1, transmembrane domain"/>
    <property type="match status" value="1"/>
</dbReference>
<dbReference type="InterPro" id="IPR003593">
    <property type="entry name" value="AAA+_ATPase"/>
</dbReference>
<dbReference type="SMART" id="SM00382">
    <property type="entry name" value="AAA"/>
    <property type="match status" value="1"/>
</dbReference>
<dbReference type="CDD" id="cd18583">
    <property type="entry name" value="ABC_6TM_HMT1"/>
    <property type="match status" value="1"/>
</dbReference>
<dbReference type="GO" id="GO:0005524">
    <property type="term" value="F:ATP binding"/>
    <property type="evidence" value="ECO:0007669"/>
    <property type="project" value="UniProtKB-KW"/>
</dbReference>
<feature type="transmembrane region" description="Helical" evidence="10">
    <location>
        <begin position="241"/>
        <end position="259"/>
    </location>
</feature>
<evidence type="ECO:0000313" key="13">
    <source>
        <dbReference type="EMBL" id="CEJ83102.1"/>
    </source>
</evidence>
<dbReference type="EMBL" id="CDHN01000001">
    <property type="protein sequence ID" value="CEJ83102.1"/>
    <property type="molecule type" value="Genomic_DNA"/>
</dbReference>
<dbReference type="AlphaFoldDB" id="A0A0A1T9Z3"/>
<evidence type="ECO:0000256" key="8">
    <source>
        <dbReference type="ARBA" id="ARBA00024363"/>
    </source>
</evidence>
<dbReference type="PROSITE" id="PS00211">
    <property type="entry name" value="ABC_TRANSPORTER_1"/>
    <property type="match status" value="1"/>
</dbReference>
<name>A0A0A1T9Z3_9HYPO</name>
<dbReference type="InterPro" id="IPR003439">
    <property type="entry name" value="ABC_transporter-like_ATP-bd"/>
</dbReference>
<dbReference type="PROSITE" id="PS50893">
    <property type="entry name" value="ABC_TRANSPORTER_2"/>
    <property type="match status" value="1"/>
</dbReference>
<gene>
    <name evidence="13" type="ORF">VHEMI03130</name>
</gene>
<keyword evidence="4" id="KW-0547">Nucleotide-binding</keyword>
<dbReference type="SUPFAM" id="SSF90123">
    <property type="entry name" value="ABC transporter transmembrane region"/>
    <property type="match status" value="1"/>
</dbReference>
<feature type="domain" description="ABC transmembrane type-1" evidence="12">
    <location>
        <begin position="268"/>
        <end position="551"/>
    </location>
</feature>
<dbReference type="Proteomes" id="UP000039046">
    <property type="component" value="Unassembled WGS sequence"/>
</dbReference>
<dbReference type="PANTHER" id="PTHR24221:SF503">
    <property type="entry name" value="MITOCHONDRIAL POTASSIUM CHANNEL ATP-BINDING SUBUNIT"/>
    <property type="match status" value="1"/>
</dbReference>
<feature type="transmembrane region" description="Helical" evidence="10">
    <location>
        <begin position="121"/>
        <end position="147"/>
    </location>
</feature>
<dbReference type="InterPro" id="IPR017871">
    <property type="entry name" value="ABC_transporter-like_CS"/>
</dbReference>
<keyword evidence="6 10" id="KW-1133">Transmembrane helix</keyword>
<dbReference type="InterPro" id="IPR011527">
    <property type="entry name" value="ABC1_TM_dom"/>
</dbReference>
<comment type="similarity">
    <text evidence="8">Belongs to the ABC transporter superfamily. ABCB family. Heavy Metal importer (TC 3.A.1.210) subfamily.</text>
</comment>
<evidence type="ECO:0000259" key="12">
    <source>
        <dbReference type="PROSITE" id="PS50929"/>
    </source>
</evidence>
<evidence type="ECO:0000256" key="3">
    <source>
        <dbReference type="ARBA" id="ARBA00022692"/>
    </source>
</evidence>
<dbReference type="Gene3D" id="3.40.50.300">
    <property type="entry name" value="P-loop containing nucleotide triphosphate hydrolases"/>
    <property type="match status" value="1"/>
</dbReference>
<dbReference type="PROSITE" id="PS50929">
    <property type="entry name" value="ABC_TM1F"/>
    <property type="match status" value="1"/>
</dbReference>
<feature type="region of interest" description="Disordered" evidence="9">
    <location>
        <begin position="854"/>
        <end position="917"/>
    </location>
</feature>
<evidence type="ECO:0000256" key="2">
    <source>
        <dbReference type="ARBA" id="ARBA00022448"/>
    </source>
</evidence>
<evidence type="ECO:0008006" key="15">
    <source>
        <dbReference type="Google" id="ProtNLM"/>
    </source>
</evidence>
<feature type="region of interest" description="Disordered" evidence="9">
    <location>
        <begin position="191"/>
        <end position="217"/>
    </location>
</feature>
<evidence type="ECO:0000256" key="4">
    <source>
        <dbReference type="ARBA" id="ARBA00022741"/>
    </source>
</evidence>
<feature type="transmembrane region" description="Helical" evidence="10">
    <location>
        <begin position="265"/>
        <end position="284"/>
    </location>
</feature>
<feature type="transmembrane region" description="Helical" evidence="10">
    <location>
        <begin position="153"/>
        <end position="172"/>
    </location>
</feature>
<dbReference type="InterPro" id="IPR027417">
    <property type="entry name" value="P-loop_NTPase"/>
</dbReference>
<keyword evidence="5" id="KW-0067">ATP-binding</keyword>
<feature type="transmembrane region" description="Helical" evidence="10">
    <location>
        <begin position="57"/>
        <end position="78"/>
    </location>
</feature>
<dbReference type="OrthoDB" id="6500128at2759"/>
<dbReference type="HOGENOM" id="CLU_000604_6_7_1"/>
<feature type="transmembrane region" description="Helical" evidence="10">
    <location>
        <begin position="382"/>
        <end position="402"/>
    </location>
</feature>
<feature type="domain" description="ABC transporter" evidence="11">
    <location>
        <begin position="585"/>
        <end position="819"/>
    </location>
</feature>
<feature type="transmembrane region" description="Helical" evidence="10">
    <location>
        <begin position="15"/>
        <end position="36"/>
    </location>
</feature>
<dbReference type="FunFam" id="3.40.50.300:FF:000287">
    <property type="entry name" value="Multidrug ABC transporter ATP-binding protein"/>
    <property type="match status" value="1"/>
</dbReference>
<evidence type="ECO:0000256" key="7">
    <source>
        <dbReference type="ARBA" id="ARBA00023136"/>
    </source>
</evidence>
<dbReference type="InterPro" id="IPR036640">
    <property type="entry name" value="ABC1_TM_sf"/>
</dbReference>
<evidence type="ECO:0000256" key="1">
    <source>
        <dbReference type="ARBA" id="ARBA00004141"/>
    </source>
</evidence>
<evidence type="ECO:0000256" key="5">
    <source>
        <dbReference type="ARBA" id="ARBA00022840"/>
    </source>
</evidence>
<evidence type="ECO:0000313" key="14">
    <source>
        <dbReference type="Proteomes" id="UP000039046"/>
    </source>
</evidence>
<comment type="subcellular location">
    <subcellularLocation>
        <location evidence="1">Membrane</location>
        <topology evidence="1">Multi-pass membrane protein</topology>
    </subcellularLocation>
</comment>
<feature type="transmembrane region" description="Helical" evidence="10">
    <location>
        <begin position="487"/>
        <end position="513"/>
    </location>
</feature>
<evidence type="ECO:0000259" key="11">
    <source>
        <dbReference type="PROSITE" id="PS50893"/>
    </source>
</evidence>
<dbReference type="SUPFAM" id="SSF52540">
    <property type="entry name" value="P-loop containing nucleoside triphosphate hydrolases"/>
    <property type="match status" value="1"/>
</dbReference>
<dbReference type="GO" id="GO:0140359">
    <property type="term" value="F:ABC-type transporter activity"/>
    <property type="evidence" value="ECO:0007669"/>
    <property type="project" value="InterPro"/>
</dbReference>